<name>A0A1H3N5C0_9MICO</name>
<dbReference type="InterPro" id="IPR007253">
    <property type="entry name" value="Cell_wall-bd_2"/>
</dbReference>
<proteinExistence type="predicted"/>
<dbReference type="InterPro" id="IPR011048">
    <property type="entry name" value="Haem_d1_sf"/>
</dbReference>
<dbReference type="Proteomes" id="UP000198891">
    <property type="component" value="Unassembled WGS sequence"/>
</dbReference>
<keyword evidence="3" id="KW-1185">Reference proteome</keyword>
<dbReference type="AlphaFoldDB" id="A0A1H3N5C0"/>
<dbReference type="InterPro" id="IPR051200">
    <property type="entry name" value="Host-pathogen_enzymatic-act"/>
</dbReference>
<reference evidence="2 3" key="1">
    <citation type="submission" date="2016-10" db="EMBL/GenBank/DDBJ databases">
        <authorList>
            <person name="de Groot N.N."/>
        </authorList>
    </citation>
    <scope>NUCLEOTIDE SEQUENCE [LARGE SCALE GENOMIC DNA]</scope>
    <source>
        <strain evidence="2 3">CGMCC 4.3491</strain>
    </source>
</reference>
<dbReference type="PANTHER" id="PTHR47197:SF3">
    <property type="entry name" value="DIHYDRO-HEME D1 DEHYDROGENASE"/>
    <property type="match status" value="1"/>
</dbReference>
<evidence type="ECO:0000256" key="1">
    <source>
        <dbReference type="SAM" id="SignalP"/>
    </source>
</evidence>
<keyword evidence="1" id="KW-0732">Signal</keyword>
<dbReference type="OrthoDB" id="5102656at2"/>
<feature type="signal peptide" evidence="1">
    <location>
        <begin position="1"/>
        <end position="26"/>
    </location>
</feature>
<dbReference type="InterPro" id="IPR011964">
    <property type="entry name" value="YVTN_b-propeller_repeat"/>
</dbReference>
<dbReference type="Gene3D" id="2.130.10.10">
    <property type="entry name" value="YVTN repeat-like/Quinoprotein amine dehydrogenase"/>
    <property type="match status" value="2"/>
</dbReference>
<evidence type="ECO:0000313" key="2">
    <source>
        <dbReference type="EMBL" id="SDY84066.1"/>
    </source>
</evidence>
<accession>A0A1H3N5C0</accession>
<dbReference type="Pfam" id="PF04122">
    <property type="entry name" value="CW_binding_2"/>
    <property type="match status" value="3"/>
</dbReference>
<protein>
    <submittedName>
        <fullName evidence="2">40-residue YVTN family beta-propeller repeat-containing protein</fullName>
    </submittedName>
</protein>
<organism evidence="2 3">
    <name type="scientific">Herbiconiux ginsengi</name>
    <dbReference type="NCBI Taxonomy" id="381665"/>
    <lineage>
        <taxon>Bacteria</taxon>
        <taxon>Bacillati</taxon>
        <taxon>Actinomycetota</taxon>
        <taxon>Actinomycetes</taxon>
        <taxon>Micrococcales</taxon>
        <taxon>Microbacteriaceae</taxon>
        <taxon>Herbiconiux</taxon>
    </lineage>
</organism>
<dbReference type="InterPro" id="IPR015943">
    <property type="entry name" value="WD40/YVTN_repeat-like_dom_sf"/>
</dbReference>
<gene>
    <name evidence="2" type="ORF">SAMN05216554_1702</name>
</gene>
<dbReference type="EMBL" id="FNPZ01000001">
    <property type="protein sequence ID" value="SDY84066.1"/>
    <property type="molecule type" value="Genomic_DNA"/>
</dbReference>
<dbReference type="Gene3D" id="3.40.50.12090">
    <property type="match status" value="1"/>
</dbReference>
<dbReference type="NCBIfam" id="TIGR02276">
    <property type="entry name" value="beta_rpt_yvtn"/>
    <property type="match status" value="1"/>
</dbReference>
<dbReference type="PANTHER" id="PTHR47197">
    <property type="entry name" value="PROTEIN NIRF"/>
    <property type="match status" value="1"/>
</dbReference>
<dbReference type="RefSeq" id="WP_092551347.1">
    <property type="nucleotide sequence ID" value="NZ_FNPZ01000001.1"/>
</dbReference>
<evidence type="ECO:0000313" key="3">
    <source>
        <dbReference type="Proteomes" id="UP000198891"/>
    </source>
</evidence>
<dbReference type="STRING" id="381665.SAMN05216554_1702"/>
<feature type="chain" id="PRO_5039015605" evidence="1">
    <location>
        <begin position="27"/>
        <end position="664"/>
    </location>
</feature>
<sequence>MLSSSWNRPVLSLTAVIAAAALVAIAAPDAASASTFVTGSIPILSSGGFNPRLAGMAVDPNADQAYVADSFDGSVVVIDTGSNRVVGTIMNGPTSIGNDPRAIAFDAPRHQAYVTNNQSDSVSVIDTTTNTVKKVIKSGIGIGPNSVDTDPGLARAYVGNLADGTVSVIDMTTNVVAKIIPHDSAHGIGSWVSDVAVDATLHRAYAVNQNDGSVSVIDTTSDSVIAVIPHGPMNGIGNKPSQVAVDQFAHRAFITNYGDGTVSVIDTNDNSVIKVIPKGPMDGIGDKPIAAVVDPAGQQVYVATDAQITVIDSRTLTVTRVVPNSGASSYGSSIFSMAIDQSHRQAFIPAFDSSKVTIVDLDSTASLSRRGGTDRFDVSAGISAVEFDPGVDVAYVASGGAFADALSGSAAAGFHGGPVLLTATDSIPTAIGAELARLRPKRIAVLGGTASISDAVLRALSRYAPIVDRLAGADRYAVSANISRDTFSPGVPVAYLASGAVFPDALSASAIAARSGGPVLLTTKDDLPHVIVDELARLKPVKVVILGGTNTVSAGVEAKLKAIAPTTRIAGRDRFEVSANASADNFAPSSRVAYVASGVVFPDALSGSPAAAANGAPVLLVTNDAIPDAVARELQRLNPLQIVVLGGPDTVSDTVYELLRSSLR</sequence>
<dbReference type="SUPFAM" id="SSF51004">
    <property type="entry name" value="C-terminal (heme d1) domain of cytochrome cd1-nitrite reductase"/>
    <property type="match status" value="2"/>
</dbReference>